<dbReference type="SMART" id="SM01043">
    <property type="entry name" value="BTAD"/>
    <property type="match status" value="1"/>
</dbReference>
<keyword evidence="9" id="KW-1185">Reference proteome</keyword>
<dbReference type="InterPro" id="IPR005158">
    <property type="entry name" value="BTAD"/>
</dbReference>
<dbReference type="InterPro" id="IPR051677">
    <property type="entry name" value="AfsR-DnrI-RedD_regulator"/>
</dbReference>
<dbReference type="InterPro" id="IPR019734">
    <property type="entry name" value="TPR_rpt"/>
</dbReference>
<evidence type="ECO:0000256" key="6">
    <source>
        <dbReference type="PROSITE-ProRule" id="PRU01091"/>
    </source>
</evidence>
<dbReference type="Gene3D" id="3.40.50.300">
    <property type="entry name" value="P-loop containing nucleotide triphosphate hydrolases"/>
    <property type="match status" value="1"/>
</dbReference>
<keyword evidence="5" id="KW-0802">TPR repeat</keyword>
<comment type="similarity">
    <text evidence="1">Belongs to the AfsR/DnrI/RedD regulatory family.</text>
</comment>
<dbReference type="PRINTS" id="PR00364">
    <property type="entry name" value="DISEASERSIST"/>
</dbReference>
<dbReference type="Pfam" id="PF03704">
    <property type="entry name" value="BTAD"/>
    <property type="match status" value="1"/>
</dbReference>
<evidence type="ECO:0000259" key="7">
    <source>
        <dbReference type="PROSITE" id="PS51755"/>
    </source>
</evidence>
<sequence length="915" mass="97724">MQVRLLGPIDVLVDGAARPVPGLRRQAVLAALAVVPGEVVAADRLIEIVWGADPPATAPNALQQHVSFLRDRLGSRDAIVARPPGYALQLDGDATDAAEADRLVRLAAEATEPAERVRLLRAALGLWRGRALADAAELPGLRAAAERLDALWRTARAALVEERLRLGEHAAVLADLERMTRERPLDERLHGQLMLAQYRDGRRAEALDSYQRLRRALGEELGLDPGQALRDLHAAIVRRDPMPDPAGGAGPAAPTAVPAQLPLAVRGFTARRAELAWLDDLASGACVITGPAGVGKTSLAVHWAQGAAARFPDGQLYVSLRGFDPAGPAMDPAEALRGFLLALGLPAEKLPSGVDELAALFRGTVSGRRVLVVLDNARDADQARPLLPGAPGCLALVTSRDRLAPLVAAGAHPVALDLLTGAEARDLLASRLGADRVAAEPGAVEDIIASCARLPLALAVTAALAATRPGASLATQAAQLRAAAGGLDALDGGDAATDVRAVFSWSYRALDPAAARLFRLLGLHPGPDCTVPGAASLAGLGVEEVRPLLRRLVEANLVAERTLGRFALHDLLRQYATERARASEDAGELRLAAHRGLDHHLHTARAATHLIDPGRRPVDPGPPLPGVTIPPLGDRDRAMAWFTANHQVLTAAMRMAAADGFDTHTWALAWAVMPYLNWRGQWDEILAAEARAIDALGRLDEPEALGQAHLDVGRTYARLGRFDEAAVHLDQAIAQFAGIGYVDGQARVHYILAYNLQSQGRDRESLPHTERATELFRANGDLLWAGRSIGSQGWVLARLGEHERSLEACREAIELSSRFDDRFPQAASLHSMGYALHHLGRHGEAIDSFREALRLLEGFGDSTALADVFLHLGDALAAHGERPAAVECWRRALRLREDLADPSAEEVRERLSGDG</sequence>
<name>A0ABP5S978_9ACTN</name>
<evidence type="ECO:0000256" key="2">
    <source>
        <dbReference type="ARBA" id="ARBA00023015"/>
    </source>
</evidence>
<keyword evidence="4" id="KW-0804">Transcription</keyword>
<dbReference type="InterPro" id="IPR016032">
    <property type="entry name" value="Sig_transdc_resp-reg_C-effctor"/>
</dbReference>
<dbReference type="CDD" id="cd15831">
    <property type="entry name" value="BTAD"/>
    <property type="match status" value="1"/>
</dbReference>
<gene>
    <name evidence="8" type="ORF">GCM10010170_000420</name>
</gene>
<dbReference type="SUPFAM" id="SSF48452">
    <property type="entry name" value="TPR-like"/>
    <property type="match status" value="2"/>
</dbReference>
<dbReference type="PROSITE" id="PS50005">
    <property type="entry name" value="TPR"/>
    <property type="match status" value="2"/>
</dbReference>
<dbReference type="InterPro" id="IPR011990">
    <property type="entry name" value="TPR-like_helical_dom_sf"/>
</dbReference>
<dbReference type="RefSeq" id="WP_344610093.1">
    <property type="nucleotide sequence ID" value="NZ_BAAARV010000003.1"/>
</dbReference>
<feature type="repeat" description="TPR" evidence="5">
    <location>
        <begin position="866"/>
        <end position="899"/>
    </location>
</feature>
<evidence type="ECO:0000313" key="8">
    <source>
        <dbReference type="EMBL" id="GAA2325987.1"/>
    </source>
</evidence>
<dbReference type="PANTHER" id="PTHR35807:SF1">
    <property type="entry name" value="TRANSCRIPTIONAL REGULATOR REDD"/>
    <property type="match status" value="1"/>
</dbReference>
<evidence type="ECO:0000256" key="5">
    <source>
        <dbReference type="PROSITE-ProRule" id="PRU00339"/>
    </source>
</evidence>
<evidence type="ECO:0000313" key="9">
    <source>
        <dbReference type="Proteomes" id="UP001501444"/>
    </source>
</evidence>
<evidence type="ECO:0000256" key="3">
    <source>
        <dbReference type="ARBA" id="ARBA00023125"/>
    </source>
</evidence>
<dbReference type="PANTHER" id="PTHR35807">
    <property type="entry name" value="TRANSCRIPTIONAL REGULATOR REDD-RELATED"/>
    <property type="match status" value="1"/>
</dbReference>
<protein>
    <submittedName>
        <fullName evidence="8">BTAD domain-containing putative transcriptional regulator</fullName>
    </submittedName>
</protein>
<organism evidence="8 9">
    <name type="scientific">Dactylosporangium salmoneum</name>
    <dbReference type="NCBI Taxonomy" id="53361"/>
    <lineage>
        <taxon>Bacteria</taxon>
        <taxon>Bacillati</taxon>
        <taxon>Actinomycetota</taxon>
        <taxon>Actinomycetes</taxon>
        <taxon>Micromonosporales</taxon>
        <taxon>Micromonosporaceae</taxon>
        <taxon>Dactylosporangium</taxon>
    </lineage>
</organism>
<dbReference type="SUPFAM" id="SSF52540">
    <property type="entry name" value="P-loop containing nucleoside triphosphate hydrolases"/>
    <property type="match status" value="1"/>
</dbReference>
<feature type="domain" description="OmpR/PhoB-type" evidence="7">
    <location>
        <begin position="1"/>
        <end position="90"/>
    </location>
</feature>
<dbReference type="Proteomes" id="UP001501444">
    <property type="component" value="Unassembled WGS sequence"/>
</dbReference>
<accession>A0ABP5S978</accession>
<keyword evidence="3 6" id="KW-0238">DNA-binding</keyword>
<keyword evidence="2" id="KW-0805">Transcription regulation</keyword>
<dbReference type="SMART" id="SM00028">
    <property type="entry name" value="TPR"/>
    <property type="match status" value="5"/>
</dbReference>
<dbReference type="Pfam" id="PF00486">
    <property type="entry name" value="Trans_reg_C"/>
    <property type="match status" value="1"/>
</dbReference>
<comment type="caution">
    <text evidence="8">The sequence shown here is derived from an EMBL/GenBank/DDBJ whole genome shotgun (WGS) entry which is preliminary data.</text>
</comment>
<dbReference type="Gene3D" id="1.25.40.10">
    <property type="entry name" value="Tetratricopeptide repeat domain"/>
    <property type="match status" value="2"/>
</dbReference>
<dbReference type="SUPFAM" id="SSF46894">
    <property type="entry name" value="C-terminal effector domain of the bipartite response regulators"/>
    <property type="match status" value="1"/>
</dbReference>
<reference evidence="9" key="1">
    <citation type="journal article" date="2019" name="Int. J. Syst. Evol. Microbiol.">
        <title>The Global Catalogue of Microorganisms (GCM) 10K type strain sequencing project: providing services to taxonomists for standard genome sequencing and annotation.</title>
        <authorList>
            <consortium name="The Broad Institute Genomics Platform"/>
            <consortium name="The Broad Institute Genome Sequencing Center for Infectious Disease"/>
            <person name="Wu L."/>
            <person name="Ma J."/>
        </authorList>
    </citation>
    <scope>NUCLEOTIDE SEQUENCE [LARGE SCALE GENOMIC DNA]</scope>
    <source>
        <strain evidence="9">JCM 3272</strain>
    </source>
</reference>
<dbReference type="PROSITE" id="PS51755">
    <property type="entry name" value="OMPR_PHOB"/>
    <property type="match status" value="1"/>
</dbReference>
<dbReference type="EMBL" id="BAAARV010000003">
    <property type="protein sequence ID" value="GAA2325987.1"/>
    <property type="molecule type" value="Genomic_DNA"/>
</dbReference>
<proteinExistence type="inferred from homology"/>
<dbReference type="InterPro" id="IPR027417">
    <property type="entry name" value="P-loop_NTPase"/>
</dbReference>
<dbReference type="Pfam" id="PF13424">
    <property type="entry name" value="TPR_12"/>
    <property type="match status" value="1"/>
</dbReference>
<evidence type="ECO:0000256" key="4">
    <source>
        <dbReference type="ARBA" id="ARBA00023163"/>
    </source>
</evidence>
<dbReference type="Gene3D" id="1.10.10.10">
    <property type="entry name" value="Winged helix-like DNA-binding domain superfamily/Winged helix DNA-binding domain"/>
    <property type="match status" value="1"/>
</dbReference>
<feature type="DNA-binding region" description="OmpR/PhoB-type" evidence="6">
    <location>
        <begin position="1"/>
        <end position="90"/>
    </location>
</feature>
<dbReference type="SMART" id="SM00862">
    <property type="entry name" value="Trans_reg_C"/>
    <property type="match status" value="1"/>
</dbReference>
<dbReference type="InterPro" id="IPR001867">
    <property type="entry name" value="OmpR/PhoB-type_DNA-bd"/>
</dbReference>
<dbReference type="InterPro" id="IPR036388">
    <property type="entry name" value="WH-like_DNA-bd_sf"/>
</dbReference>
<feature type="repeat" description="TPR" evidence="5">
    <location>
        <begin position="826"/>
        <end position="859"/>
    </location>
</feature>
<evidence type="ECO:0000256" key="1">
    <source>
        <dbReference type="ARBA" id="ARBA00005820"/>
    </source>
</evidence>